<keyword evidence="1" id="KW-1133">Transmembrane helix</keyword>
<evidence type="ECO:0000256" key="1">
    <source>
        <dbReference type="SAM" id="Phobius"/>
    </source>
</evidence>
<dbReference type="EMBL" id="CBSD020000034">
    <property type="protein sequence ID" value="CDG74721.1"/>
    <property type="molecule type" value="Genomic_DNA"/>
</dbReference>
<gene>
    <name evidence="2" type="ORF">ANICBIBUN_04567</name>
</gene>
<organism evidence="2 3">
    <name type="scientific">Acinetobacter nosocomialis 28F</name>
    <dbReference type="NCBI Taxonomy" id="1147131"/>
    <lineage>
        <taxon>Bacteria</taxon>
        <taxon>Pseudomonadati</taxon>
        <taxon>Pseudomonadota</taxon>
        <taxon>Gammaproteobacteria</taxon>
        <taxon>Moraxellales</taxon>
        <taxon>Moraxellaceae</taxon>
        <taxon>Acinetobacter</taxon>
        <taxon>Acinetobacter calcoaceticus/baumannii complex</taxon>
    </lineage>
</organism>
<proteinExistence type="predicted"/>
<sequence length="120" mass="13942">MDFFLLLDFAERITAQKGPAKYRLLAGLFILCVKLPFIILWISSMYICIGGDLDGEIVNNREGTYFEASEIDPSKQSTYNRQSYKVGENTYRFWLCAEMPYMKATKIVSRHLAEKYKYLA</sequence>
<name>A0AA36KA74_ACINO</name>
<feature type="transmembrane region" description="Helical" evidence="1">
    <location>
        <begin position="22"/>
        <end position="42"/>
    </location>
</feature>
<dbReference type="Proteomes" id="UP000019193">
    <property type="component" value="Unassembled WGS sequence"/>
</dbReference>
<evidence type="ECO:0000313" key="2">
    <source>
        <dbReference type="EMBL" id="CDG74721.1"/>
    </source>
</evidence>
<evidence type="ECO:0000313" key="3">
    <source>
        <dbReference type="Proteomes" id="UP000019193"/>
    </source>
</evidence>
<comment type="caution">
    <text evidence="2">The sequence shown here is derived from an EMBL/GenBank/DDBJ whole genome shotgun (WGS) entry which is preliminary data.</text>
</comment>
<reference evidence="2 3" key="1">
    <citation type="submission" date="2013-06" db="EMBL/GenBank/DDBJ databases">
        <title>Comparative analysis of genomes of multi-drug Acinetobacter sp. from Colombian Hospitals.</title>
        <authorList>
            <person name="Barreto-Hernandez E."/>
            <person name="Gonzalez E.B."/>
            <person name="Cepeda L.A."/>
            <person name="Valenzuela E.M."/>
            <person name="Falquet L."/>
            <person name="Reguero M.T."/>
            <person name="Mantilla R."/>
        </authorList>
    </citation>
    <scope>NUCLEOTIDE SEQUENCE [LARGE SCALE GENOMIC DNA]</scope>
    <source>
        <strain evidence="2 3">28F</strain>
    </source>
</reference>
<keyword evidence="1" id="KW-0812">Transmembrane</keyword>
<protein>
    <submittedName>
        <fullName evidence="2">Uncharacterized protein</fullName>
    </submittedName>
</protein>
<accession>A0AA36KA74</accession>
<keyword evidence="3" id="KW-1185">Reference proteome</keyword>
<dbReference type="AlphaFoldDB" id="A0AA36KA74"/>
<keyword evidence="1" id="KW-0472">Membrane</keyword>